<keyword evidence="2" id="KW-1185">Reference proteome</keyword>
<protein>
    <submittedName>
        <fullName evidence="1">Uncharacterized protein</fullName>
    </submittedName>
</protein>
<reference evidence="1 2" key="1">
    <citation type="submission" date="2019-04" db="EMBL/GenBank/DDBJ databases">
        <authorList>
            <consortium name="DOE Joint Genome Institute"/>
            <person name="Mondo S."/>
            <person name="Kjaerbolling I."/>
            <person name="Vesth T."/>
            <person name="Frisvad J.C."/>
            <person name="Nybo J.L."/>
            <person name="Theobald S."/>
            <person name="Kildgaard S."/>
            <person name="Isbrandt T."/>
            <person name="Kuo A."/>
            <person name="Sato A."/>
            <person name="Lyhne E.K."/>
            <person name="Kogle M.E."/>
            <person name="Wiebenga A."/>
            <person name="Kun R.S."/>
            <person name="Lubbers R.J."/>
            <person name="Makela M.R."/>
            <person name="Barry K."/>
            <person name="Chovatia M."/>
            <person name="Clum A."/>
            <person name="Daum C."/>
            <person name="Haridas S."/>
            <person name="He G."/>
            <person name="LaButti K."/>
            <person name="Lipzen A."/>
            <person name="Riley R."/>
            <person name="Salamov A."/>
            <person name="Simmons B.A."/>
            <person name="Magnuson J.K."/>
            <person name="Henrissat B."/>
            <person name="Mortensen U.H."/>
            <person name="Larsen T.O."/>
            <person name="Devries R.P."/>
            <person name="Grigoriev I.V."/>
            <person name="Machida M."/>
            <person name="Baker S.E."/>
            <person name="Andersen M.R."/>
            <person name="Cantor M.N."/>
            <person name="Hua S.X."/>
        </authorList>
    </citation>
    <scope>NUCLEOTIDE SEQUENCE [LARGE SCALE GENOMIC DNA]</scope>
    <source>
        <strain evidence="1 2">CBS 117616</strain>
    </source>
</reference>
<accession>A0ABQ6X0W2</accession>
<proteinExistence type="predicted"/>
<name>A0ABQ6X0W2_9EURO</name>
<gene>
    <name evidence="1" type="ORF">BDV36DRAFT_245301</name>
</gene>
<evidence type="ECO:0000313" key="2">
    <source>
        <dbReference type="Proteomes" id="UP000325395"/>
    </source>
</evidence>
<organism evidence="1 2">
    <name type="scientific">Aspergillus pseudocaelatus</name>
    <dbReference type="NCBI Taxonomy" id="1825620"/>
    <lineage>
        <taxon>Eukaryota</taxon>
        <taxon>Fungi</taxon>
        <taxon>Dikarya</taxon>
        <taxon>Ascomycota</taxon>
        <taxon>Pezizomycotina</taxon>
        <taxon>Eurotiomycetes</taxon>
        <taxon>Eurotiomycetidae</taxon>
        <taxon>Eurotiales</taxon>
        <taxon>Aspergillaceae</taxon>
        <taxon>Aspergillus</taxon>
        <taxon>Aspergillus subgen. Circumdati</taxon>
    </lineage>
</organism>
<sequence length="117" mass="13375">MFEFRRTVFAECGPKVGSRDWEVVMDFNRKSNNMNTLRLLFYPTPEDNNNGDLVGKYLRLDSKWFSIWALPQLQSPRVLGSKPFPTRRPGSLARVSDIEYHASSDSRAGSSSLKYPA</sequence>
<dbReference type="EMBL" id="ML735694">
    <property type="protein sequence ID" value="KAE8422478.1"/>
    <property type="molecule type" value="Genomic_DNA"/>
</dbReference>
<dbReference type="Proteomes" id="UP000325395">
    <property type="component" value="Unassembled WGS sequence"/>
</dbReference>
<evidence type="ECO:0000313" key="1">
    <source>
        <dbReference type="EMBL" id="KAE8422478.1"/>
    </source>
</evidence>